<dbReference type="OrthoDB" id="78947at2759"/>
<dbReference type="GeneID" id="19168155"/>
<sequence length="114" mass="12287">MPLQPTTLTPAALARSLADQAASSESHEPAFLVVYAGLTNGRSWCGDCRQAEPFLNKKFADPERNATVVYAGSPQEWRSPDSPWRQPPFNVTNLPTLLKVTSNGVSATSLLVSS</sequence>
<evidence type="ECO:0000259" key="2">
    <source>
        <dbReference type="Pfam" id="PF06110"/>
    </source>
</evidence>
<dbReference type="STRING" id="1182542.W9YCU5"/>
<gene>
    <name evidence="3" type="ORF">A1O3_04034</name>
</gene>
<evidence type="ECO:0000256" key="1">
    <source>
        <dbReference type="ARBA" id="ARBA00008987"/>
    </source>
</evidence>
<evidence type="ECO:0000313" key="3">
    <source>
        <dbReference type="EMBL" id="EXJ87076.1"/>
    </source>
</evidence>
<keyword evidence="4" id="KW-1185">Reference proteome</keyword>
<dbReference type="Proteomes" id="UP000019478">
    <property type="component" value="Unassembled WGS sequence"/>
</dbReference>
<dbReference type="InterPro" id="IPR010357">
    <property type="entry name" value="TXNDC17_dom"/>
</dbReference>
<dbReference type="EMBL" id="AMGY01000003">
    <property type="protein sequence ID" value="EXJ87076.1"/>
    <property type="molecule type" value="Genomic_DNA"/>
</dbReference>
<dbReference type="SUPFAM" id="SSF52833">
    <property type="entry name" value="Thioredoxin-like"/>
    <property type="match status" value="1"/>
</dbReference>
<dbReference type="GO" id="GO:0005829">
    <property type="term" value="C:cytosol"/>
    <property type="evidence" value="ECO:0007669"/>
    <property type="project" value="TreeGrafter"/>
</dbReference>
<dbReference type="GO" id="GO:0047134">
    <property type="term" value="F:protein-disulfide reductase [NAD(P)H] activity"/>
    <property type="evidence" value="ECO:0007669"/>
    <property type="project" value="InterPro"/>
</dbReference>
<dbReference type="RefSeq" id="XP_007732355.1">
    <property type="nucleotide sequence ID" value="XM_007734165.1"/>
</dbReference>
<comment type="caution">
    <text evidence="3">The sequence shown here is derived from an EMBL/GenBank/DDBJ whole genome shotgun (WGS) entry which is preliminary data.</text>
</comment>
<organism evidence="3 4">
    <name type="scientific">Capronia epimyces CBS 606.96</name>
    <dbReference type="NCBI Taxonomy" id="1182542"/>
    <lineage>
        <taxon>Eukaryota</taxon>
        <taxon>Fungi</taxon>
        <taxon>Dikarya</taxon>
        <taxon>Ascomycota</taxon>
        <taxon>Pezizomycotina</taxon>
        <taxon>Eurotiomycetes</taxon>
        <taxon>Chaetothyriomycetidae</taxon>
        <taxon>Chaetothyriales</taxon>
        <taxon>Herpotrichiellaceae</taxon>
        <taxon>Capronia</taxon>
    </lineage>
</organism>
<dbReference type="PANTHER" id="PTHR12452:SF0">
    <property type="entry name" value="THIOREDOXIN DOMAIN-CONTAINING PROTEIN 17"/>
    <property type="match status" value="1"/>
</dbReference>
<proteinExistence type="inferred from homology"/>
<dbReference type="InterPro" id="IPR036249">
    <property type="entry name" value="Thioredoxin-like_sf"/>
</dbReference>
<comment type="similarity">
    <text evidence="1">Belongs to the thioredoxin family.</text>
</comment>
<reference evidence="3 4" key="1">
    <citation type="submission" date="2013-03" db="EMBL/GenBank/DDBJ databases">
        <title>The Genome Sequence of Capronia epimyces CBS 606.96.</title>
        <authorList>
            <consortium name="The Broad Institute Genomics Platform"/>
            <person name="Cuomo C."/>
            <person name="de Hoog S."/>
            <person name="Gorbushina A."/>
            <person name="Walker B."/>
            <person name="Young S.K."/>
            <person name="Zeng Q."/>
            <person name="Gargeya S."/>
            <person name="Fitzgerald M."/>
            <person name="Haas B."/>
            <person name="Abouelleil A."/>
            <person name="Allen A.W."/>
            <person name="Alvarado L."/>
            <person name="Arachchi H.M."/>
            <person name="Berlin A.M."/>
            <person name="Chapman S.B."/>
            <person name="Gainer-Dewar J."/>
            <person name="Goldberg J."/>
            <person name="Griggs A."/>
            <person name="Gujja S."/>
            <person name="Hansen M."/>
            <person name="Howarth C."/>
            <person name="Imamovic A."/>
            <person name="Ireland A."/>
            <person name="Larimer J."/>
            <person name="McCowan C."/>
            <person name="Murphy C."/>
            <person name="Pearson M."/>
            <person name="Poon T.W."/>
            <person name="Priest M."/>
            <person name="Roberts A."/>
            <person name="Saif S."/>
            <person name="Shea T."/>
            <person name="Sisk P."/>
            <person name="Sykes S."/>
            <person name="Wortman J."/>
            <person name="Nusbaum C."/>
            <person name="Birren B."/>
        </authorList>
    </citation>
    <scope>NUCLEOTIDE SEQUENCE [LARGE SCALE GENOMIC DNA]</scope>
    <source>
        <strain evidence="3 4">CBS 606.96</strain>
    </source>
</reference>
<dbReference type="PANTHER" id="PTHR12452">
    <property type="entry name" value="42-9-9 PROTEIN-RELATED"/>
    <property type="match status" value="1"/>
</dbReference>
<accession>W9YCU5</accession>
<name>W9YCU5_9EURO</name>
<dbReference type="eggNOG" id="ENOG502SE5Y">
    <property type="taxonomic scope" value="Eukaryota"/>
</dbReference>
<evidence type="ECO:0000313" key="4">
    <source>
        <dbReference type="Proteomes" id="UP000019478"/>
    </source>
</evidence>
<feature type="domain" description="Thioredoxin" evidence="2">
    <location>
        <begin position="28"/>
        <end position="102"/>
    </location>
</feature>
<dbReference type="HOGENOM" id="CLU_120161_2_0_1"/>
<dbReference type="InterPro" id="IPR045108">
    <property type="entry name" value="TXNDC17-like"/>
</dbReference>
<dbReference type="Pfam" id="PF06110">
    <property type="entry name" value="TXD17-like_Trx"/>
    <property type="match status" value="1"/>
</dbReference>
<dbReference type="Gene3D" id="3.40.30.10">
    <property type="entry name" value="Glutaredoxin"/>
    <property type="match status" value="1"/>
</dbReference>
<protein>
    <recommendedName>
        <fullName evidence="2">Thioredoxin domain-containing protein</fullName>
    </recommendedName>
</protein>
<dbReference type="AlphaFoldDB" id="W9YCU5"/>